<dbReference type="Proteomes" id="UP000031364">
    <property type="component" value="Unassembled WGS sequence"/>
</dbReference>
<feature type="transmembrane region" description="Helical" evidence="6">
    <location>
        <begin position="234"/>
        <end position="258"/>
    </location>
</feature>
<feature type="transmembrane region" description="Helical" evidence="6">
    <location>
        <begin position="348"/>
        <end position="368"/>
    </location>
</feature>
<feature type="transmembrane region" description="Helical" evidence="6">
    <location>
        <begin position="23"/>
        <end position="47"/>
    </location>
</feature>
<dbReference type="CDD" id="cd17504">
    <property type="entry name" value="MFS_MMR_MDR_like"/>
    <property type="match status" value="1"/>
</dbReference>
<reference evidence="8 9" key="1">
    <citation type="journal article" date="2014" name="Int. J. Syst. Evol. Microbiol.">
        <title>Nocardia vulneris sp. nov., isolated from wounds of human patients in North America.</title>
        <authorList>
            <person name="Lasker B.A."/>
            <person name="Bell M."/>
            <person name="Klenk H.P."/>
            <person name="Sproer C."/>
            <person name="Schumann C."/>
            <person name="Schumann P."/>
            <person name="Brown J.M."/>
        </authorList>
    </citation>
    <scope>NUCLEOTIDE SEQUENCE [LARGE SCALE GENOMIC DNA]</scope>
    <source>
        <strain evidence="8 9">W9851</strain>
    </source>
</reference>
<dbReference type="EMBL" id="JNFP01000006">
    <property type="protein sequence ID" value="KIA65701.1"/>
    <property type="molecule type" value="Genomic_DNA"/>
</dbReference>
<evidence type="ECO:0000256" key="4">
    <source>
        <dbReference type="ARBA" id="ARBA00022989"/>
    </source>
</evidence>
<feature type="transmembrane region" description="Helical" evidence="6">
    <location>
        <begin position="116"/>
        <end position="136"/>
    </location>
</feature>
<feature type="domain" description="Major facilitator superfamily (MFS) profile" evidence="7">
    <location>
        <begin position="25"/>
        <end position="475"/>
    </location>
</feature>
<dbReference type="PROSITE" id="PS50850">
    <property type="entry name" value="MFS"/>
    <property type="match status" value="1"/>
</dbReference>
<comment type="subcellular location">
    <subcellularLocation>
        <location evidence="1">Cell membrane</location>
        <topology evidence="1">Multi-pass membrane protein</topology>
    </subcellularLocation>
</comment>
<dbReference type="PANTHER" id="PTHR42718">
    <property type="entry name" value="MAJOR FACILITATOR SUPERFAMILY MULTIDRUG TRANSPORTER MFSC"/>
    <property type="match status" value="1"/>
</dbReference>
<dbReference type="SUPFAM" id="SSF103473">
    <property type="entry name" value="MFS general substrate transporter"/>
    <property type="match status" value="1"/>
</dbReference>
<evidence type="ECO:0000256" key="2">
    <source>
        <dbReference type="ARBA" id="ARBA00022448"/>
    </source>
</evidence>
<dbReference type="InterPro" id="IPR020846">
    <property type="entry name" value="MFS_dom"/>
</dbReference>
<dbReference type="PANTHER" id="PTHR42718:SF9">
    <property type="entry name" value="MAJOR FACILITATOR SUPERFAMILY MULTIDRUG TRANSPORTER MFSC"/>
    <property type="match status" value="1"/>
</dbReference>
<evidence type="ECO:0000256" key="1">
    <source>
        <dbReference type="ARBA" id="ARBA00004651"/>
    </source>
</evidence>
<evidence type="ECO:0000256" key="6">
    <source>
        <dbReference type="SAM" id="Phobius"/>
    </source>
</evidence>
<evidence type="ECO:0000259" key="7">
    <source>
        <dbReference type="PROSITE" id="PS50850"/>
    </source>
</evidence>
<evidence type="ECO:0000313" key="9">
    <source>
        <dbReference type="Proteomes" id="UP000031364"/>
    </source>
</evidence>
<evidence type="ECO:0000256" key="3">
    <source>
        <dbReference type="ARBA" id="ARBA00022692"/>
    </source>
</evidence>
<feature type="transmembrane region" description="Helical" evidence="6">
    <location>
        <begin position="178"/>
        <end position="197"/>
    </location>
</feature>
<proteinExistence type="predicted"/>
<evidence type="ECO:0000313" key="8">
    <source>
        <dbReference type="EMBL" id="KIA65701.1"/>
    </source>
</evidence>
<gene>
    <name evidence="8" type="ORF">FG87_06615</name>
</gene>
<dbReference type="Pfam" id="PF07690">
    <property type="entry name" value="MFS_1"/>
    <property type="match status" value="1"/>
</dbReference>
<evidence type="ECO:0000256" key="5">
    <source>
        <dbReference type="ARBA" id="ARBA00023136"/>
    </source>
</evidence>
<dbReference type="Gene3D" id="1.20.1250.20">
    <property type="entry name" value="MFS general substrate transporter like domains"/>
    <property type="match status" value="1"/>
</dbReference>
<dbReference type="GeneID" id="80366543"/>
<name>A0ABR4ZK97_9NOCA</name>
<feature type="transmembrane region" description="Helical" evidence="6">
    <location>
        <begin position="278"/>
        <end position="298"/>
    </location>
</feature>
<keyword evidence="5 6" id="KW-0472">Membrane</keyword>
<protein>
    <submittedName>
        <fullName evidence="8">MFS transporter</fullName>
    </submittedName>
</protein>
<feature type="transmembrane region" description="Helical" evidence="6">
    <location>
        <begin position="374"/>
        <end position="402"/>
    </location>
</feature>
<keyword evidence="4 6" id="KW-1133">Transmembrane helix</keyword>
<keyword evidence="9" id="KW-1185">Reference proteome</keyword>
<keyword evidence="3 6" id="KW-0812">Transmembrane</keyword>
<dbReference type="InterPro" id="IPR011701">
    <property type="entry name" value="MFS"/>
</dbReference>
<feature type="transmembrane region" description="Helical" evidence="6">
    <location>
        <begin position="209"/>
        <end position="228"/>
    </location>
</feature>
<sequence length="485" mass="49520">MSVAADASSTVSDSDDRRRPAPAVLIATLGMVGVVVSLMQTLVIPIIPSLPTLLDTSAANASWVVTATLLAGAVATPISGRLGDMFGKRRVLFANLLLLVAGSVVCAAFSSLVPEIIGRSLQGAAVGAIPLGISIMRDELPAEKVGSAMAIMSATLGVGGALGLPLAAAIAQNADWHMLFWTAAGLGVVCAALVFVFVPESPVRTPAKFDFGGALGLSIALLALLIPITKGADWGWASAPTLILFAVSVVVFLGWGAFELRQRSPLVDLRVSARPRVLFTNLASIAVGFALYGMSLTFPQLLMAPEQTGYGFGLTMVNAGLALAPTGFVMMLLSPVSARLSAARGPKITLALGAAVIAAGYLCAVVLMNSVWEIMVASMIVAAGVGLAYAAMPALIMGAVPITETAAANGLNSLMRSVGTSTSSAVMSVVLAHMTMQLGPHVLPSRDGFHTTFLIATAAAIVAIVLTALIPMRRAADAATKVGHA</sequence>
<feature type="transmembrane region" description="Helical" evidence="6">
    <location>
        <begin position="414"/>
        <end position="436"/>
    </location>
</feature>
<feature type="transmembrane region" description="Helical" evidence="6">
    <location>
        <begin position="148"/>
        <end position="172"/>
    </location>
</feature>
<dbReference type="Gene3D" id="1.20.1720.10">
    <property type="entry name" value="Multidrug resistance protein D"/>
    <property type="match status" value="1"/>
</dbReference>
<feature type="transmembrane region" description="Helical" evidence="6">
    <location>
        <begin position="91"/>
        <end position="110"/>
    </location>
</feature>
<feature type="transmembrane region" description="Helical" evidence="6">
    <location>
        <begin position="59"/>
        <end position="79"/>
    </location>
</feature>
<dbReference type="InterPro" id="IPR036259">
    <property type="entry name" value="MFS_trans_sf"/>
</dbReference>
<keyword evidence="2" id="KW-0813">Transport</keyword>
<dbReference type="RefSeq" id="WP_201773618.1">
    <property type="nucleotide sequence ID" value="NZ_BDCI01000021.1"/>
</dbReference>
<feature type="transmembrane region" description="Helical" evidence="6">
    <location>
        <begin position="310"/>
        <end position="336"/>
    </location>
</feature>
<accession>A0ABR4ZK97</accession>
<organism evidence="8 9">
    <name type="scientific">Nocardia vulneris</name>
    <dbReference type="NCBI Taxonomy" id="1141657"/>
    <lineage>
        <taxon>Bacteria</taxon>
        <taxon>Bacillati</taxon>
        <taxon>Actinomycetota</taxon>
        <taxon>Actinomycetes</taxon>
        <taxon>Mycobacteriales</taxon>
        <taxon>Nocardiaceae</taxon>
        <taxon>Nocardia</taxon>
    </lineage>
</organism>
<feature type="transmembrane region" description="Helical" evidence="6">
    <location>
        <begin position="448"/>
        <end position="470"/>
    </location>
</feature>
<comment type="caution">
    <text evidence="8">The sequence shown here is derived from an EMBL/GenBank/DDBJ whole genome shotgun (WGS) entry which is preliminary data.</text>
</comment>